<keyword evidence="1" id="KW-1133">Transmembrane helix</keyword>
<feature type="transmembrane region" description="Helical" evidence="1">
    <location>
        <begin position="313"/>
        <end position="332"/>
    </location>
</feature>
<feature type="transmembrane region" description="Helical" evidence="1">
    <location>
        <begin position="50"/>
        <end position="67"/>
    </location>
</feature>
<dbReference type="EMBL" id="SZUA01000001">
    <property type="protein sequence ID" value="TKR32771.1"/>
    <property type="molecule type" value="Genomic_DNA"/>
</dbReference>
<feature type="transmembrane region" description="Helical" evidence="1">
    <location>
        <begin position="110"/>
        <end position="131"/>
    </location>
</feature>
<evidence type="ECO:0000313" key="2">
    <source>
        <dbReference type="EMBL" id="TKR32771.1"/>
    </source>
</evidence>
<feature type="transmembrane region" description="Helical" evidence="1">
    <location>
        <begin position="21"/>
        <end position="44"/>
    </location>
</feature>
<feature type="transmembrane region" description="Helical" evidence="1">
    <location>
        <begin position="168"/>
        <end position="188"/>
    </location>
</feature>
<sequence length="398" mass="43510">MTGQPRKSLLRARGGHDSSRVGMVELFFDLVFVFAVTQLSHTLLAHLDPLGALQVGLLFVAMWWAWVDTSWITNWFDPERLPVRSMLFALMLAGLVLSSSIPKAFDGNGMAFACGYAALQVGRSAFILWAFRNETTARRRNFERILIWLCVTSAMWIVGAFHDGATRLAWWTAAVAIEMIAPLSYFWVPGLGASSTRDWDVDAHHLAERCGLFIIIALGESLLVTGATFAERPWDAPTVAAFLSAFLGSVAMWWVYFDTGAERAIHRFAASDDPGRVARLAYTYLHMPIVAGIIVCAVADEIVLVHPGHAEDAGIAAILGGPALYLIGNALFKWATNDRRTPPLSHLAGLLLLFALVPFAFAHVFSALTLGIATTAILVLVAAWETIALRRPHRPAAS</sequence>
<proteinExistence type="predicted"/>
<feature type="transmembrane region" description="Helical" evidence="1">
    <location>
        <begin position="344"/>
        <end position="361"/>
    </location>
</feature>
<dbReference type="RefSeq" id="WP_137264980.1">
    <property type="nucleotide sequence ID" value="NZ_SZUA01000001.1"/>
</dbReference>
<feature type="transmembrane region" description="Helical" evidence="1">
    <location>
        <begin position="143"/>
        <end position="162"/>
    </location>
</feature>
<feature type="transmembrane region" description="Helical" evidence="1">
    <location>
        <begin position="284"/>
        <end position="307"/>
    </location>
</feature>
<keyword evidence="1" id="KW-0472">Membrane</keyword>
<dbReference type="PANTHER" id="PTHR36840:SF1">
    <property type="entry name" value="BLL5714 PROTEIN"/>
    <property type="match status" value="1"/>
</dbReference>
<dbReference type="Pfam" id="PF06772">
    <property type="entry name" value="LtrA"/>
    <property type="match status" value="1"/>
</dbReference>
<dbReference type="AlphaFoldDB" id="A0A4U5JVU6"/>
<evidence type="ECO:0000256" key="1">
    <source>
        <dbReference type="SAM" id="Phobius"/>
    </source>
</evidence>
<reference evidence="2 3" key="1">
    <citation type="submission" date="2019-04" db="EMBL/GenBank/DDBJ databases">
        <title>Reference strain of H23.</title>
        <authorList>
            <person name="Luo X."/>
        </authorList>
    </citation>
    <scope>NUCLEOTIDE SEQUENCE [LARGE SCALE GENOMIC DNA]</scope>
    <source>
        <strain evidence="2 3">H23</strain>
    </source>
</reference>
<comment type="caution">
    <text evidence="2">The sequence shown here is derived from an EMBL/GenBank/DDBJ whole genome shotgun (WGS) entry which is preliminary data.</text>
</comment>
<feature type="transmembrane region" description="Helical" evidence="1">
    <location>
        <begin position="209"/>
        <end position="230"/>
    </location>
</feature>
<dbReference type="PANTHER" id="PTHR36840">
    <property type="entry name" value="BLL5714 PROTEIN"/>
    <property type="match status" value="1"/>
</dbReference>
<keyword evidence="3" id="KW-1185">Reference proteome</keyword>
<feature type="transmembrane region" description="Helical" evidence="1">
    <location>
        <begin position="236"/>
        <end position="257"/>
    </location>
</feature>
<dbReference type="Proteomes" id="UP000308707">
    <property type="component" value="Unassembled WGS sequence"/>
</dbReference>
<protein>
    <submittedName>
        <fullName evidence="2">Low temperature requirement protein A</fullName>
    </submittedName>
</protein>
<dbReference type="InterPro" id="IPR010640">
    <property type="entry name" value="Low_temperature_requirement_A"/>
</dbReference>
<dbReference type="OrthoDB" id="5520804at2"/>
<organism evidence="2 3">
    <name type="scientific">Luteimonas gilva</name>
    <dbReference type="NCBI Taxonomy" id="2572684"/>
    <lineage>
        <taxon>Bacteria</taxon>
        <taxon>Pseudomonadati</taxon>
        <taxon>Pseudomonadota</taxon>
        <taxon>Gammaproteobacteria</taxon>
        <taxon>Lysobacterales</taxon>
        <taxon>Lysobacteraceae</taxon>
        <taxon>Luteimonas</taxon>
    </lineage>
</organism>
<keyword evidence="1" id="KW-0812">Transmembrane</keyword>
<feature type="transmembrane region" description="Helical" evidence="1">
    <location>
        <begin position="367"/>
        <end position="384"/>
    </location>
</feature>
<evidence type="ECO:0000313" key="3">
    <source>
        <dbReference type="Proteomes" id="UP000308707"/>
    </source>
</evidence>
<feature type="transmembrane region" description="Helical" evidence="1">
    <location>
        <begin position="87"/>
        <end position="104"/>
    </location>
</feature>
<accession>A0A4U5JVU6</accession>
<name>A0A4U5JVU6_9GAMM</name>
<gene>
    <name evidence="2" type="ORF">FCE95_00090</name>
</gene>